<dbReference type="GeneID" id="29292392"/>
<name>A0A1D8DA58_9EUKA</name>
<dbReference type="EMBL" id="KX611830">
    <property type="protein sequence ID" value="AOS85530.1"/>
    <property type="molecule type" value="Genomic_DNA"/>
</dbReference>
<proteinExistence type="predicted"/>
<dbReference type="AlphaFoldDB" id="A0A1D8DA58"/>
<evidence type="ECO:0000313" key="1">
    <source>
        <dbReference type="EMBL" id="AOS85530.1"/>
    </source>
</evidence>
<gene>
    <name evidence="1" type="primary">rps3</name>
</gene>
<keyword evidence="1" id="KW-0689">Ribosomal protein</keyword>
<protein>
    <submittedName>
        <fullName evidence="1">Ribosomal protein small subunit 3</fullName>
    </submittedName>
</protein>
<accession>A0A1D8DA58</accession>
<dbReference type="GO" id="GO:0005840">
    <property type="term" value="C:ribosome"/>
    <property type="evidence" value="ECO:0007669"/>
    <property type="project" value="UniProtKB-KW"/>
</dbReference>
<reference evidence="1" key="1">
    <citation type="submission" date="2016-07" db="EMBL/GenBank/DDBJ databases">
        <title>Evolution of an obligate endosymbiont from a free-living kinetoplastid protist.</title>
        <authorList>
            <person name="Tanifuji G."/>
            <person name="Curtis B.A."/>
            <person name="Cenci U."/>
            <person name="David V."/>
            <person name="Dean S."/>
            <person name="Fiala I."/>
            <person name="Flegontov P."/>
            <person name="Kelly S."/>
            <person name="Johnson-MacKinnon J."/>
            <person name="Moog D."/>
            <person name="Nakayama T."/>
            <person name="Onodera N.T."/>
            <person name="Inagaki Y."/>
            <person name="Hashimoto T."/>
            <person name="Gull K."/>
            <person name="Lukes J."/>
            <person name="Archibald J.M."/>
        </authorList>
    </citation>
    <scope>NUCLEOTIDE SEQUENCE</scope>
</reference>
<organism evidence="1">
    <name type="scientific">Paramoeba pemaquidensis</name>
    <dbReference type="NCBI Taxonomy" id="180228"/>
    <lineage>
        <taxon>Eukaryota</taxon>
        <taxon>Amoebozoa</taxon>
        <taxon>Discosea</taxon>
        <taxon>Flabellinia</taxon>
        <taxon>Dactylopodida</taxon>
        <taxon>Paramoebidae</taxon>
        <taxon>Paramoeba</taxon>
    </lineage>
</organism>
<sequence>MRSQNLSNKLEILKFDSVSKLNIYNSYKNLNLFSIKNLKFLVMLDSSDKFFYKKILVLSDIAANWFNQKLHVYKIKNKKNQRKNNIFYQFGCTLNNINKINNIMNYINSVMKFIAIRIDNNLNLMLYKKYCIYTFNNLNYLLGLNSSKYFSIKMDYNLIIIYNINNQIINNSKLRAFYEKIFFL</sequence>
<geneLocation type="mitochondrion" evidence="1"/>
<keyword evidence="1" id="KW-0496">Mitochondrion</keyword>
<dbReference type="RefSeq" id="YP_009308392.1">
    <property type="nucleotide sequence ID" value="NC_031417.1"/>
</dbReference>
<keyword evidence="1" id="KW-0687">Ribonucleoprotein</keyword>